<proteinExistence type="predicted"/>
<sequence>MTTTYTTALSFLDQWYPGMGKTLIEVNAALRNINRGKMDFLPYTQPTENFIWYMEAVLTPQGENNPPAIGHWQLRLRATDDTFDIVLQGKSQEGNERGLIIFRAPSPEREAALTSNQKASAENVL</sequence>
<protein>
    <submittedName>
        <fullName evidence="1">Uncharacterized protein</fullName>
    </submittedName>
</protein>
<gene>
    <name evidence="1" type="ORF">BXT84_06240</name>
</gene>
<accession>A0ABM6RQC8</accession>
<evidence type="ECO:0000313" key="1">
    <source>
        <dbReference type="EMBL" id="AUW93590.1"/>
    </source>
</evidence>
<organism evidence="1 2">
    <name type="scientific">Sulfobacillus thermotolerans</name>
    <dbReference type="NCBI Taxonomy" id="338644"/>
    <lineage>
        <taxon>Bacteria</taxon>
        <taxon>Bacillati</taxon>
        <taxon>Bacillota</taxon>
        <taxon>Clostridia</taxon>
        <taxon>Eubacteriales</taxon>
        <taxon>Clostridiales Family XVII. Incertae Sedis</taxon>
        <taxon>Sulfobacillus</taxon>
    </lineage>
</organism>
<dbReference type="Proteomes" id="UP000325292">
    <property type="component" value="Chromosome"/>
</dbReference>
<keyword evidence="2" id="KW-1185">Reference proteome</keyword>
<name>A0ABM6RQC8_9FIRM</name>
<reference evidence="1 2" key="1">
    <citation type="journal article" date="2019" name="Sci. Rep.">
        <title>Sulfobacillus thermotolerans: new insights into resistance and metabolic capacities of acidophilic chemolithotrophs.</title>
        <authorList>
            <person name="Panyushkina A.E."/>
            <person name="Babenko V.V."/>
            <person name="Nikitina A.S."/>
            <person name="Selezneva O.V."/>
            <person name="Tsaplina I.A."/>
            <person name="Letarova M.A."/>
            <person name="Kostryukova E.S."/>
            <person name="Letarov A.V."/>
        </authorList>
    </citation>
    <scope>NUCLEOTIDE SEQUENCE [LARGE SCALE GENOMIC DNA]</scope>
    <source>
        <strain evidence="1 2">Kr1</strain>
    </source>
</reference>
<evidence type="ECO:0000313" key="2">
    <source>
        <dbReference type="Proteomes" id="UP000325292"/>
    </source>
</evidence>
<dbReference type="EMBL" id="CP019454">
    <property type="protein sequence ID" value="AUW93590.1"/>
    <property type="molecule type" value="Genomic_DNA"/>
</dbReference>